<protein>
    <submittedName>
        <fullName evidence="1">Uncharacterized protein</fullName>
    </submittedName>
</protein>
<proteinExistence type="predicted"/>
<reference evidence="1 2" key="1">
    <citation type="journal article" date="2016" name="Nat. Commun.">
        <title>Thousands of microbial genomes shed light on interconnected biogeochemical processes in an aquifer system.</title>
        <authorList>
            <person name="Anantharaman K."/>
            <person name="Brown C.T."/>
            <person name="Hug L.A."/>
            <person name="Sharon I."/>
            <person name="Castelle C.J."/>
            <person name="Probst A.J."/>
            <person name="Thomas B.C."/>
            <person name="Singh A."/>
            <person name="Wilkins M.J."/>
            <person name="Karaoz U."/>
            <person name="Brodie E.L."/>
            <person name="Williams K.H."/>
            <person name="Hubbard S.S."/>
            <person name="Banfield J.F."/>
        </authorList>
    </citation>
    <scope>NUCLEOTIDE SEQUENCE [LARGE SCALE GENOMIC DNA]</scope>
</reference>
<dbReference type="AlphaFoldDB" id="A0A1G1Z3L0"/>
<comment type="caution">
    <text evidence="1">The sequence shown here is derived from an EMBL/GenBank/DDBJ whole genome shotgun (WGS) entry which is preliminary data.</text>
</comment>
<name>A0A1G1Z3L0_9BACT</name>
<accession>A0A1G1Z3L0</accession>
<evidence type="ECO:0000313" key="2">
    <source>
        <dbReference type="Proteomes" id="UP000178515"/>
    </source>
</evidence>
<dbReference type="Proteomes" id="UP000178515">
    <property type="component" value="Unassembled WGS sequence"/>
</dbReference>
<evidence type="ECO:0000313" key="1">
    <source>
        <dbReference type="EMBL" id="OGY59222.1"/>
    </source>
</evidence>
<gene>
    <name evidence="1" type="ORF">A3F24_01420</name>
</gene>
<dbReference type="EMBL" id="MHIX01000020">
    <property type="protein sequence ID" value="OGY59222.1"/>
    <property type="molecule type" value="Genomic_DNA"/>
</dbReference>
<organism evidence="1 2">
    <name type="scientific">Candidatus Colwellbacteria bacterium RIFCSPHIGHO2_12_FULL_44_17</name>
    <dbReference type="NCBI Taxonomy" id="1797689"/>
    <lineage>
        <taxon>Bacteria</taxon>
        <taxon>Candidatus Colwelliibacteriota</taxon>
    </lineage>
</organism>
<dbReference type="STRING" id="1797689.A3F24_01420"/>
<sequence length="97" mass="11377">MKWKNDKYKKARAGKSRLLNISCAKCNSFLLSYQKDGVGHLKRLYLDRIQKFEKEKAAKLLVCKSCKNILGTYFLYEKENRPAYRLNLGAVKKEIEK</sequence>